<dbReference type="EMBL" id="JBJUIK010000011">
    <property type="protein sequence ID" value="KAL3511751.1"/>
    <property type="molecule type" value="Genomic_DNA"/>
</dbReference>
<keyword evidence="1" id="KW-0472">Membrane</keyword>
<protein>
    <recommendedName>
        <fullName evidence="4">Transmembrane protein</fullName>
    </recommendedName>
</protein>
<keyword evidence="3" id="KW-1185">Reference proteome</keyword>
<dbReference type="AlphaFoldDB" id="A0ABD2YYV1"/>
<proteinExistence type="predicted"/>
<keyword evidence="1" id="KW-0812">Transmembrane</keyword>
<evidence type="ECO:0008006" key="4">
    <source>
        <dbReference type="Google" id="ProtNLM"/>
    </source>
</evidence>
<dbReference type="Proteomes" id="UP001630127">
    <property type="component" value="Unassembled WGS sequence"/>
</dbReference>
<reference evidence="2 3" key="1">
    <citation type="submission" date="2024-11" db="EMBL/GenBank/DDBJ databases">
        <title>A near-complete genome assembly of Cinchona calisaya.</title>
        <authorList>
            <person name="Lian D.C."/>
            <person name="Zhao X.W."/>
            <person name="Wei L."/>
        </authorList>
    </citation>
    <scope>NUCLEOTIDE SEQUENCE [LARGE SCALE GENOMIC DNA]</scope>
    <source>
        <tissue evidence="2">Nenye</tissue>
    </source>
</reference>
<feature type="transmembrane region" description="Helical" evidence="1">
    <location>
        <begin position="40"/>
        <end position="63"/>
    </location>
</feature>
<organism evidence="2 3">
    <name type="scientific">Cinchona calisaya</name>
    <dbReference type="NCBI Taxonomy" id="153742"/>
    <lineage>
        <taxon>Eukaryota</taxon>
        <taxon>Viridiplantae</taxon>
        <taxon>Streptophyta</taxon>
        <taxon>Embryophyta</taxon>
        <taxon>Tracheophyta</taxon>
        <taxon>Spermatophyta</taxon>
        <taxon>Magnoliopsida</taxon>
        <taxon>eudicotyledons</taxon>
        <taxon>Gunneridae</taxon>
        <taxon>Pentapetalae</taxon>
        <taxon>asterids</taxon>
        <taxon>lamiids</taxon>
        <taxon>Gentianales</taxon>
        <taxon>Rubiaceae</taxon>
        <taxon>Cinchonoideae</taxon>
        <taxon>Cinchoneae</taxon>
        <taxon>Cinchona</taxon>
    </lineage>
</organism>
<feature type="transmembrane region" description="Helical" evidence="1">
    <location>
        <begin position="75"/>
        <end position="97"/>
    </location>
</feature>
<keyword evidence="1" id="KW-1133">Transmembrane helix</keyword>
<evidence type="ECO:0000313" key="2">
    <source>
        <dbReference type="EMBL" id="KAL3511751.1"/>
    </source>
</evidence>
<comment type="caution">
    <text evidence="2">The sequence shown here is derived from an EMBL/GenBank/DDBJ whole genome shotgun (WGS) entry which is preliminary data.</text>
</comment>
<evidence type="ECO:0000313" key="3">
    <source>
        <dbReference type="Proteomes" id="UP001630127"/>
    </source>
</evidence>
<evidence type="ECO:0000256" key="1">
    <source>
        <dbReference type="SAM" id="Phobius"/>
    </source>
</evidence>
<gene>
    <name evidence="2" type="ORF">ACH5RR_024468</name>
</gene>
<sequence length="105" mass="12839">MNLLFFLKYSTNNNTKNVDLQEGQTRLWWHHHHHHYANKYVTYVCCFLVGNKKVWVFVFLRLVVEDNSVSVQGFLVRYFLSKFLNFVISLMKLYYYFYIQNNINI</sequence>
<name>A0ABD2YYV1_9GENT</name>
<accession>A0ABD2YYV1</accession>